<dbReference type="Proteomes" id="UP001300012">
    <property type="component" value="Unassembled WGS sequence"/>
</dbReference>
<name>A0ABT1YN36_9BACL</name>
<protein>
    <recommendedName>
        <fullName evidence="4">YfhD family protein</fullName>
    </recommendedName>
</protein>
<gene>
    <name evidence="2" type="ORF">NV381_21720</name>
</gene>
<accession>A0ABT1YN36</accession>
<keyword evidence="3" id="KW-1185">Reference proteome</keyword>
<feature type="region of interest" description="Disordered" evidence="1">
    <location>
        <begin position="1"/>
        <end position="22"/>
    </location>
</feature>
<evidence type="ECO:0000313" key="2">
    <source>
        <dbReference type="EMBL" id="MCR8633809.1"/>
    </source>
</evidence>
<proteinExistence type="predicted"/>
<dbReference type="EMBL" id="JANQBD010000016">
    <property type="protein sequence ID" value="MCR8633809.1"/>
    <property type="molecule type" value="Genomic_DNA"/>
</dbReference>
<comment type="caution">
    <text evidence="2">The sequence shown here is derived from an EMBL/GenBank/DDBJ whole genome shotgun (WGS) entry which is preliminary data.</text>
</comment>
<evidence type="ECO:0008006" key="4">
    <source>
        <dbReference type="Google" id="ProtNLM"/>
    </source>
</evidence>
<evidence type="ECO:0000256" key="1">
    <source>
        <dbReference type="SAM" id="MobiDB-lite"/>
    </source>
</evidence>
<sequence length="57" mass="6490">MVQKDTNQEKIGSTDSVQQDEAVMSRAQFNAANEKLIEDQLQISEDKLFDYVPGEEK</sequence>
<feature type="compositionally biased region" description="Polar residues" evidence="1">
    <location>
        <begin position="9"/>
        <end position="19"/>
    </location>
</feature>
<reference evidence="2 3" key="1">
    <citation type="submission" date="2022-08" db="EMBL/GenBank/DDBJ databases">
        <title>Paenibacillus endoradicis sp. nov., Paenibacillus radicibacter sp. nov and Paenibacillus pararadicis sp. nov., three cold-adapted plant growth-promoting bacteria isolated from root of Larix gmelinii in Great Khingan.</title>
        <authorList>
            <person name="Xue H."/>
        </authorList>
    </citation>
    <scope>NUCLEOTIDE SEQUENCE [LARGE SCALE GENOMIC DNA]</scope>
    <source>
        <strain evidence="2 3">N5-1-1-5</strain>
    </source>
</reference>
<evidence type="ECO:0000313" key="3">
    <source>
        <dbReference type="Proteomes" id="UP001300012"/>
    </source>
</evidence>
<dbReference type="RefSeq" id="WP_258215376.1">
    <property type="nucleotide sequence ID" value="NZ_JANQBD010000016.1"/>
</dbReference>
<organism evidence="2 3">
    <name type="scientific">Paenibacillus radicis</name>
    <name type="common">ex Xue et al. 2023</name>
    <dbReference type="NCBI Taxonomy" id="2972489"/>
    <lineage>
        <taxon>Bacteria</taxon>
        <taxon>Bacillati</taxon>
        <taxon>Bacillota</taxon>
        <taxon>Bacilli</taxon>
        <taxon>Bacillales</taxon>
        <taxon>Paenibacillaceae</taxon>
        <taxon>Paenibacillus</taxon>
    </lineage>
</organism>